<proteinExistence type="predicted"/>
<name>A0A9P8CJA2_9HELO</name>
<sequence length="174" mass="19960">MSVLPSQKHLNLRLHFLPAFPNININITWPTLKTATTTSSNSSYVEQDRSRQVCSRESGYGSTIHHRRTTLRTLNKNLTPPLPTLTGFTELFHSRAAPVLIKESRESDSECWKRMLMLQREYRCYKSARLEAAVEAMECGVDFQDIPMPSRLCLDLLNDELRVRVEADCELYAA</sequence>
<evidence type="ECO:0000313" key="1">
    <source>
        <dbReference type="EMBL" id="KAG9249133.1"/>
    </source>
</evidence>
<dbReference type="Proteomes" id="UP000887226">
    <property type="component" value="Unassembled WGS sequence"/>
</dbReference>
<dbReference type="OrthoDB" id="3553044at2759"/>
<reference evidence="1" key="1">
    <citation type="journal article" date="2021" name="IMA Fungus">
        <title>Genomic characterization of three marine fungi, including Emericellopsis atlantica sp. nov. with signatures of a generalist lifestyle and marine biomass degradation.</title>
        <authorList>
            <person name="Hagestad O.C."/>
            <person name="Hou L."/>
            <person name="Andersen J.H."/>
            <person name="Hansen E.H."/>
            <person name="Altermark B."/>
            <person name="Li C."/>
            <person name="Kuhnert E."/>
            <person name="Cox R.J."/>
            <person name="Crous P.W."/>
            <person name="Spatafora J.W."/>
            <person name="Lail K."/>
            <person name="Amirebrahimi M."/>
            <person name="Lipzen A."/>
            <person name="Pangilinan J."/>
            <person name="Andreopoulos W."/>
            <person name="Hayes R.D."/>
            <person name="Ng V."/>
            <person name="Grigoriev I.V."/>
            <person name="Jackson S.A."/>
            <person name="Sutton T.D.S."/>
            <person name="Dobson A.D.W."/>
            <person name="Rama T."/>
        </authorList>
    </citation>
    <scope>NUCLEOTIDE SEQUENCE</scope>
    <source>
        <strain evidence="1">TRa3180A</strain>
    </source>
</reference>
<keyword evidence="2" id="KW-1185">Reference proteome</keyword>
<protein>
    <submittedName>
        <fullName evidence="1">Uncharacterized protein</fullName>
    </submittedName>
</protein>
<dbReference type="EMBL" id="MU253739">
    <property type="protein sequence ID" value="KAG9249133.1"/>
    <property type="molecule type" value="Genomic_DNA"/>
</dbReference>
<evidence type="ECO:0000313" key="2">
    <source>
        <dbReference type="Proteomes" id="UP000887226"/>
    </source>
</evidence>
<dbReference type="AlphaFoldDB" id="A0A9P8CJA2"/>
<accession>A0A9P8CJA2</accession>
<gene>
    <name evidence="1" type="ORF">BJ878DRAFT_411249</name>
</gene>
<organism evidence="1 2">
    <name type="scientific">Calycina marina</name>
    <dbReference type="NCBI Taxonomy" id="1763456"/>
    <lineage>
        <taxon>Eukaryota</taxon>
        <taxon>Fungi</taxon>
        <taxon>Dikarya</taxon>
        <taxon>Ascomycota</taxon>
        <taxon>Pezizomycotina</taxon>
        <taxon>Leotiomycetes</taxon>
        <taxon>Helotiales</taxon>
        <taxon>Pezizellaceae</taxon>
        <taxon>Calycina</taxon>
    </lineage>
</organism>
<comment type="caution">
    <text evidence="1">The sequence shown here is derived from an EMBL/GenBank/DDBJ whole genome shotgun (WGS) entry which is preliminary data.</text>
</comment>